<evidence type="ECO:0000313" key="2">
    <source>
        <dbReference type="Proteomes" id="UP000010473"/>
    </source>
</evidence>
<dbReference type="PATRIC" id="fig|111780.3.peg.2379"/>
<dbReference type="Proteomes" id="UP000010473">
    <property type="component" value="Chromosome"/>
</dbReference>
<dbReference type="InterPro" id="IPR018971">
    <property type="entry name" value="DUF1997"/>
</dbReference>
<dbReference type="PANTHER" id="PTHR34133">
    <property type="entry name" value="OS07G0633000 PROTEIN"/>
    <property type="match status" value="1"/>
</dbReference>
<evidence type="ECO:0000313" key="1">
    <source>
        <dbReference type="EMBL" id="AFZ35824.1"/>
    </source>
</evidence>
<gene>
    <name evidence="1" type="ordered locus">Sta7437_2280</name>
</gene>
<dbReference type="PANTHER" id="PTHR34133:SF8">
    <property type="entry name" value="OS07G0633000 PROTEIN"/>
    <property type="match status" value="1"/>
</dbReference>
<keyword evidence="2" id="KW-1185">Reference proteome</keyword>
<sequence length="196" mass="22774">MQVCFKASETVEILIEEQEVPVQHYLRQPQRLVKAIANPQLMKQLAENLYELKMRSLNFMEIYHFQPIVILKVWSDTQGNVYLKSQACEIKGIEYINRRFSLQLKGILYPEINQNKTCLKGQADLEVKVELPPPLMLTPKPLLEMAGHQLLKSVLVRIKQKLVTQLLKDYHQWVTQEVQQEEVTLGNKISTDFGLT</sequence>
<dbReference type="OrthoDB" id="510717at2"/>
<dbReference type="KEGG" id="scs:Sta7437_2280"/>
<dbReference type="RefSeq" id="WP_015193492.1">
    <property type="nucleotide sequence ID" value="NC_019748.1"/>
</dbReference>
<evidence type="ECO:0008006" key="3">
    <source>
        <dbReference type="Google" id="ProtNLM"/>
    </source>
</evidence>
<dbReference type="eggNOG" id="ENOG502ZBKN">
    <property type="taxonomic scope" value="Bacteria"/>
</dbReference>
<dbReference type="AlphaFoldDB" id="K9XUT8"/>
<dbReference type="EMBL" id="CP003653">
    <property type="protein sequence ID" value="AFZ35824.1"/>
    <property type="molecule type" value="Genomic_DNA"/>
</dbReference>
<organism evidence="1 2">
    <name type="scientific">Stanieria cyanosphaera (strain ATCC 29371 / PCC 7437)</name>
    <dbReference type="NCBI Taxonomy" id="111780"/>
    <lineage>
        <taxon>Bacteria</taxon>
        <taxon>Bacillati</taxon>
        <taxon>Cyanobacteriota</taxon>
        <taxon>Cyanophyceae</taxon>
        <taxon>Pleurocapsales</taxon>
        <taxon>Dermocarpellaceae</taxon>
        <taxon>Stanieria</taxon>
    </lineage>
</organism>
<reference evidence="2" key="1">
    <citation type="journal article" date="2013" name="Proc. Natl. Acad. Sci. U.S.A.">
        <title>Improving the coverage of the cyanobacterial phylum using diversity-driven genome sequencing.</title>
        <authorList>
            <person name="Shih P.M."/>
            <person name="Wu D."/>
            <person name="Latifi A."/>
            <person name="Axen S.D."/>
            <person name="Fewer D.P."/>
            <person name="Talla E."/>
            <person name="Calteau A."/>
            <person name="Cai F."/>
            <person name="Tandeau de Marsac N."/>
            <person name="Rippka R."/>
            <person name="Herdman M."/>
            <person name="Sivonen K."/>
            <person name="Coursin T."/>
            <person name="Laurent T."/>
            <person name="Goodwin L."/>
            <person name="Nolan M."/>
            <person name="Davenport K.W."/>
            <person name="Han C.S."/>
            <person name="Rubin E.M."/>
            <person name="Eisen J.A."/>
            <person name="Woyke T."/>
            <person name="Gugger M."/>
            <person name="Kerfeld C.A."/>
        </authorList>
    </citation>
    <scope>NUCLEOTIDE SEQUENCE [LARGE SCALE GENOMIC DNA]</scope>
    <source>
        <strain evidence="2">ATCC 29371 / PCC 7437</strain>
    </source>
</reference>
<accession>K9XUT8</accession>
<dbReference type="STRING" id="111780.Sta7437_2280"/>
<protein>
    <recommendedName>
        <fullName evidence="3">DUF1997 domain-containing protein</fullName>
    </recommendedName>
</protein>
<proteinExistence type="predicted"/>
<dbReference type="Pfam" id="PF09366">
    <property type="entry name" value="DUF1997"/>
    <property type="match status" value="1"/>
</dbReference>
<dbReference type="HOGENOM" id="CLU_120364_0_0_3"/>
<name>K9XUT8_STAC7</name>